<feature type="transmembrane region" description="Helical" evidence="1">
    <location>
        <begin position="227"/>
        <end position="249"/>
    </location>
</feature>
<keyword evidence="1" id="KW-0812">Transmembrane</keyword>
<evidence type="ECO:0000256" key="1">
    <source>
        <dbReference type="SAM" id="Phobius"/>
    </source>
</evidence>
<accession>A0ABR4NE57</accession>
<keyword evidence="1" id="KW-0472">Membrane</keyword>
<evidence type="ECO:0000313" key="3">
    <source>
        <dbReference type="Proteomes" id="UP001527925"/>
    </source>
</evidence>
<dbReference type="PANTHER" id="PTHR14256">
    <property type="entry name" value="NADH-UBIQUINONE OXIDOREDUCTASE MLRQ SUBUNIT"/>
    <property type="match status" value="1"/>
</dbReference>
<organism evidence="2 3">
    <name type="scientific">Polyrhizophydium stewartii</name>
    <dbReference type="NCBI Taxonomy" id="2732419"/>
    <lineage>
        <taxon>Eukaryota</taxon>
        <taxon>Fungi</taxon>
        <taxon>Fungi incertae sedis</taxon>
        <taxon>Chytridiomycota</taxon>
        <taxon>Chytridiomycota incertae sedis</taxon>
        <taxon>Chytridiomycetes</taxon>
        <taxon>Rhizophydiales</taxon>
        <taxon>Rhizophydiales incertae sedis</taxon>
        <taxon>Polyrhizophydium</taxon>
    </lineage>
</organism>
<gene>
    <name evidence="2" type="ORF">HK105_202663</name>
</gene>
<comment type="caution">
    <text evidence="2">The sequence shown here is derived from an EMBL/GenBank/DDBJ whole genome shotgun (WGS) entry which is preliminary data.</text>
</comment>
<protein>
    <submittedName>
        <fullName evidence="2">Uncharacterized protein</fullName>
    </submittedName>
</protein>
<dbReference type="Pfam" id="PF06522">
    <property type="entry name" value="B12D"/>
    <property type="match status" value="1"/>
</dbReference>
<evidence type="ECO:0000313" key="2">
    <source>
        <dbReference type="EMBL" id="KAL2917790.1"/>
    </source>
</evidence>
<dbReference type="InterPro" id="IPR010530">
    <property type="entry name" value="B12D"/>
</dbReference>
<dbReference type="Proteomes" id="UP001527925">
    <property type="component" value="Unassembled WGS sequence"/>
</dbReference>
<dbReference type="EMBL" id="JADGIZ020000009">
    <property type="protein sequence ID" value="KAL2917790.1"/>
    <property type="molecule type" value="Genomic_DNA"/>
</dbReference>
<keyword evidence="3" id="KW-1185">Reference proteome</keyword>
<dbReference type="PANTHER" id="PTHR14256:SF1">
    <property type="entry name" value="GEO09626P1"/>
    <property type="match status" value="1"/>
</dbReference>
<keyword evidence="1" id="KW-1133">Transmembrane helix</keyword>
<reference evidence="2 3" key="1">
    <citation type="submission" date="2023-09" db="EMBL/GenBank/DDBJ databases">
        <title>Pangenome analysis of Batrachochytrium dendrobatidis and related Chytrids.</title>
        <authorList>
            <person name="Yacoub M.N."/>
            <person name="Stajich J.E."/>
            <person name="James T.Y."/>
        </authorList>
    </citation>
    <scope>NUCLEOTIDE SEQUENCE [LARGE SCALE GENOMIC DNA]</scope>
    <source>
        <strain evidence="2 3">JEL0888</strain>
    </source>
</reference>
<proteinExistence type="predicted"/>
<name>A0ABR4NE57_9FUNG</name>
<sequence length="292" mass="31320">MTTTFADPLRLATVCLSLLRDEAYDAVLGLSSEFVKDRYMLYGGRIASPADALRLLTWQQDRVQSVLESTDVALEPLAPGSALYRVWDEETVQAAVPFGLPAAEALAVVRAAAAAAAAPSAGPGDVIVADSLAAKQGTGGACGVVVLLLHSPGRWVLHNLVEAPHGWATFARGWFPDISQARAAFARASAAAPSSAAPALLGSMGDDDREDAEYWNSYNVVGENTPVYPLFGIMAFAMGGATFFLTHLARHPEVVWSRRNNPQPYQSVKQNETTKLYNPNGTFERTWSRNAL</sequence>